<accession>A0A5E4MG55</accession>
<sequence>MCFNNHNIPILQENMSSYRTPKSGTYNLRPPSTSTPSIIKKRNNTLSNVPKQKVQFSLVDNLKSLLISFNQNNDKEKLKYNNLICDIRDAGIEIKDEELVKLLKDARQCINVLNENLTLFVKVILVLKWMNRSEEVVNEYRAFLLDVCTAHSYHTKFAMDQLVSCFLHLDNAVYGRVNGMPSEEEERAYQNVHGTLEALLKVIPLAKDILMKLLQKNYPYKNNNYELQVHYIHNLLCVTKYEPSLRKNIFSLIVKKLVEIDVHIPNEELDRLKSNANVEIEDIFPMDVDDENCMKVDPDKLNAENYSRTLDICLKVLYNYIKTTCFDTEGSLLWGNTKLLYHDLLGIFENEILPTYNSSHVQYIIYYLLSFKMTLAENFSNWLWKKCCDVSSPITLRQAAAGYLASFLCRAPFVSNSVLKNILSEIALWCNNYINRVDKSVKVVTEELLRGHAVFYSICQALFYIISFRHQDLMDSKRNLKFMENLSLSKIVTCKLSPLRLCCSTVVNHFAHITKIYQLTYCYAAMDGHIRITNQTIKDEWLYSFFPFDPYVLPRSKDIIMSNLYRHFDDDNINKLTDIDDDEDMKDSSLVDTMDMSPNMLSVSSPIKTDWLGQLVKQQQ</sequence>
<evidence type="ECO:0000256" key="1">
    <source>
        <dbReference type="ARBA" id="ARBA00010098"/>
    </source>
</evidence>
<dbReference type="Pfam" id="PF05327">
    <property type="entry name" value="RRN3"/>
    <property type="match status" value="1"/>
</dbReference>
<evidence type="ECO:0000313" key="4">
    <source>
        <dbReference type="Proteomes" id="UP000325440"/>
    </source>
</evidence>
<dbReference type="GO" id="GO:0003743">
    <property type="term" value="F:translation initiation factor activity"/>
    <property type="evidence" value="ECO:0007669"/>
    <property type="project" value="UniProtKB-KW"/>
</dbReference>
<dbReference type="GO" id="GO:0005634">
    <property type="term" value="C:nucleus"/>
    <property type="evidence" value="ECO:0007669"/>
    <property type="project" value="TreeGrafter"/>
</dbReference>
<dbReference type="Proteomes" id="UP000325440">
    <property type="component" value="Unassembled WGS sequence"/>
</dbReference>
<dbReference type="PANTHER" id="PTHR12790">
    <property type="entry name" value="TRANSCRIPTION INITIATION FACTOR IA RRN3"/>
    <property type="match status" value="1"/>
</dbReference>
<evidence type="ECO:0000256" key="2">
    <source>
        <dbReference type="SAM" id="MobiDB-lite"/>
    </source>
</evidence>
<dbReference type="EMBL" id="CABPRJ010000515">
    <property type="protein sequence ID" value="VVC30423.1"/>
    <property type="molecule type" value="Genomic_DNA"/>
</dbReference>
<organism evidence="3 4">
    <name type="scientific">Cinara cedri</name>
    <dbReference type="NCBI Taxonomy" id="506608"/>
    <lineage>
        <taxon>Eukaryota</taxon>
        <taxon>Metazoa</taxon>
        <taxon>Ecdysozoa</taxon>
        <taxon>Arthropoda</taxon>
        <taxon>Hexapoda</taxon>
        <taxon>Insecta</taxon>
        <taxon>Pterygota</taxon>
        <taxon>Neoptera</taxon>
        <taxon>Paraneoptera</taxon>
        <taxon>Hemiptera</taxon>
        <taxon>Sternorrhyncha</taxon>
        <taxon>Aphidomorpha</taxon>
        <taxon>Aphidoidea</taxon>
        <taxon>Aphididae</taxon>
        <taxon>Lachninae</taxon>
        <taxon>Cinara</taxon>
    </lineage>
</organism>
<dbReference type="GO" id="GO:0006361">
    <property type="term" value="P:transcription initiation at RNA polymerase I promoter"/>
    <property type="evidence" value="ECO:0007669"/>
    <property type="project" value="InterPro"/>
</dbReference>
<protein>
    <submittedName>
        <fullName evidence="3">Armadillo-like helical,RNA polymerase I specific transcription initiation factor RRN3</fullName>
    </submittedName>
</protein>
<evidence type="ECO:0000313" key="3">
    <source>
        <dbReference type="EMBL" id="VVC30423.1"/>
    </source>
</evidence>
<dbReference type="InterPro" id="IPR007991">
    <property type="entry name" value="RNA_pol_I_trans_ini_fac_RRN3"/>
</dbReference>
<keyword evidence="3" id="KW-0648">Protein biosynthesis</keyword>
<dbReference type="PANTHER" id="PTHR12790:SF0">
    <property type="entry name" value="RNA POLYMERASE I-SPECIFIC TRANSCRIPTION INITIATION FACTOR RRN3-RELATED"/>
    <property type="match status" value="1"/>
</dbReference>
<dbReference type="OrthoDB" id="26970at2759"/>
<feature type="region of interest" description="Disordered" evidence="2">
    <location>
        <begin position="14"/>
        <end position="34"/>
    </location>
</feature>
<proteinExistence type="inferred from homology"/>
<name>A0A5E4MG55_9HEMI</name>
<keyword evidence="3" id="KW-0396">Initiation factor</keyword>
<dbReference type="GO" id="GO:0001042">
    <property type="term" value="F:RNA polymerase I core binding"/>
    <property type="evidence" value="ECO:0007669"/>
    <property type="project" value="TreeGrafter"/>
</dbReference>
<reference evidence="3 4" key="1">
    <citation type="submission" date="2019-08" db="EMBL/GenBank/DDBJ databases">
        <authorList>
            <person name="Alioto T."/>
            <person name="Alioto T."/>
            <person name="Gomez Garrido J."/>
        </authorList>
    </citation>
    <scope>NUCLEOTIDE SEQUENCE [LARGE SCALE GENOMIC DNA]</scope>
</reference>
<gene>
    <name evidence="3" type="ORF">CINCED_3A002920</name>
</gene>
<comment type="similarity">
    <text evidence="1">Belongs to the RRN3 family.</text>
</comment>
<dbReference type="GO" id="GO:0001181">
    <property type="term" value="F:RNA polymerase I general transcription initiation factor activity"/>
    <property type="evidence" value="ECO:0007669"/>
    <property type="project" value="InterPro"/>
</dbReference>
<keyword evidence="4" id="KW-1185">Reference proteome</keyword>
<dbReference type="AlphaFoldDB" id="A0A5E4MG55"/>